<evidence type="ECO:0000313" key="3">
    <source>
        <dbReference type="Proteomes" id="UP000193642"/>
    </source>
</evidence>
<dbReference type="Gene3D" id="3.90.79.10">
    <property type="entry name" value="Nucleoside Triphosphate Pyrophosphohydrolase"/>
    <property type="match status" value="1"/>
</dbReference>
<dbReference type="OrthoDB" id="10261522at2759"/>
<dbReference type="PROSITE" id="PS51462">
    <property type="entry name" value="NUDIX"/>
    <property type="match status" value="1"/>
</dbReference>
<dbReference type="Gene3D" id="3.30.750.160">
    <property type="match status" value="1"/>
</dbReference>
<accession>A0A1Y2CSR9</accession>
<dbReference type="Pfam" id="PF15916">
    <property type="entry name" value="DUF4743"/>
    <property type="match status" value="1"/>
</dbReference>
<keyword evidence="3" id="KW-1185">Reference proteome</keyword>
<evidence type="ECO:0000259" key="1">
    <source>
        <dbReference type="PROSITE" id="PS51462"/>
    </source>
</evidence>
<dbReference type="Pfam" id="PF00293">
    <property type="entry name" value="NUDIX"/>
    <property type="match status" value="1"/>
</dbReference>
<organism evidence="2 3">
    <name type="scientific">Rhizoclosmatium globosum</name>
    <dbReference type="NCBI Taxonomy" id="329046"/>
    <lineage>
        <taxon>Eukaryota</taxon>
        <taxon>Fungi</taxon>
        <taxon>Fungi incertae sedis</taxon>
        <taxon>Chytridiomycota</taxon>
        <taxon>Chytridiomycota incertae sedis</taxon>
        <taxon>Chytridiomycetes</taxon>
        <taxon>Chytridiales</taxon>
        <taxon>Chytriomycetaceae</taxon>
        <taxon>Rhizoclosmatium</taxon>
    </lineage>
</organism>
<comment type="caution">
    <text evidence="2">The sequence shown here is derived from an EMBL/GenBank/DDBJ whole genome shotgun (WGS) entry which is preliminary data.</text>
</comment>
<dbReference type="InterPro" id="IPR015797">
    <property type="entry name" value="NUDIX_hydrolase-like_dom_sf"/>
</dbReference>
<dbReference type="AlphaFoldDB" id="A0A1Y2CSR9"/>
<dbReference type="EMBL" id="MCGO01000008">
    <property type="protein sequence ID" value="ORY50023.1"/>
    <property type="molecule type" value="Genomic_DNA"/>
</dbReference>
<dbReference type="InterPro" id="IPR000086">
    <property type="entry name" value="NUDIX_hydrolase_dom"/>
</dbReference>
<dbReference type="GO" id="GO:0044715">
    <property type="term" value="F:8-oxo-dGDP phosphatase activity"/>
    <property type="evidence" value="ECO:0007669"/>
    <property type="project" value="TreeGrafter"/>
</dbReference>
<evidence type="ECO:0000313" key="2">
    <source>
        <dbReference type="EMBL" id="ORY50023.1"/>
    </source>
</evidence>
<dbReference type="Proteomes" id="UP000193642">
    <property type="component" value="Unassembled WGS sequence"/>
</dbReference>
<name>A0A1Y2CSR9_9FUNG</name>
<dbReference type="STRING" id="329046.A0A1Y2CSR9"/>
<dbReference type="SUPFAM" id="SSF55811">
    <property type="entry name" value="Nudix"/>
    <property type="match status" value="1"/>
</dbReference>
<sequence length="298" mass="33309">MEALVDAANNLSHEAILQFLSHPSKDTALPLYLDASHSCLIGFIRAEVLTLLSKTPGSDAVFTITDTAVSINSTLVSEQERTHALESLLIRWRDDPNVTLLKSTKWRSERYSVWDKEGNVALQVYGCHVNGYTETDDVIKYWVARRSYTKPTYPGMLDNMVGGGLPHSLSPTANVIKECFEEAGVVITSDKVKPVSVLTSFMAGERGWVPDTEFIYDLKLDPAFKPVCQDGEVHGFELMSIEQLKECLLRNEFMPESGLCVIDFLMRHGFIDPSKEPGYMNIASGLRRSLPFPGPRYQ</sequence>
<dbReference type="PANTHER" id="PTHR13622">
    <property type="entry name" value="THIAMIN PYROPHOSPHOKINASE"/>
    <property type="match status" value="1"/>
</dbReference>
<dbReference type="FunFam" id="3.90.79.10:FF:000019">
    <property type="entry name" value="Thiamin pyrophosphokinase, putative"/>
    <property type="match status" value="1"/>
</dbReference>
<dbReference type="InterPro" id="IPR031804">
    <property type="entry name" value="DUF4743"/>
</dbReference>
<dbReference type="CDD" id="cd03676">
    <property type="entry name" value="NUDIX_Tnr3_like"/>
    <property type="match status" value="1"/>
</dbReference>
<reference evidence="2 3" key="1">
    <citation type="submission" date="2016-07" db="EMBL/GenBank/DDBJ databases">
        <title>Pervasive Adenine N6-methylation of Active Genes in Fungi.</title>
        <authorList>
            <consortium name="DOE Joint Genome Institute"/>
            <person name="Mondo S.J."/>
            <person name="Dannebaum R.O."/>
            <person name="Kuo R.C."/>
            <person name="Labutti K."/>
            <person name="Haridas S."/>
            <person name="Kuo A."/>
            <person name="Salamov A."/>
            <person name="Ahrendt S.R."/>
            <person name="Lipzen A."/>
            <person name="Sullivan W."/>
            <person name="Andreopoulos W.B."/>
            <person name="Clum A."/>
            <person name="Lindquist E."/>
            <person name="Daum C."/>
            <person name="Ramamoorthy G.K."/>
            <person name="Gryganskyi A."/>
            <person name="Culley D."/>
            <person name="Magnuson J.K."/>
            <person name="James T.Y."/>
            <person name="O'Malley M.A."/>
            <person name="Stajich J.E."/>
            <person name="Spatafora J.W."/>
            <person name="Visel A."/>
            <person name="Grigoriev I.V."/>
        </authorList>
    </citation>
    <scope>NUCLEOTIDE SEQUENCE [LARGE SCALE GENOMIC DNA]</scope>
    <source>
        <strain evidence="2 3">JEL800</strain>
    </source>
</reference>
<gene>
    <name evidence="2" type="ORF">BCR33DRAFT_713613</name>
</gene>
<proteinExistence type="predicted"/>
<feature type="domain" description="Nudix hydrolase" evidence="1">
    <location>
        <begin position="124"/>
        <end position="266"/>
    </location>
</feature>
<dbReference type="PANTHER" id="PTHR13622:SF8">
    <property type="entry name" value="THIAMIN PYROPHOSPHOKINASE 1"/>
    <property type="match status" value="1"/>
</dbReference>
<protein>
    <recommendedName>
        <fullName evidence="1">Nudix hydrolase domain-containing protein</fullName>
    </recommendedName>
</protein>